<evidence type="ECO:0000256" key="1">
    <source>
        <dbReference type="ARBA" id="ARBA00038357"/>
    </source>
</evidence>
<evidence type="ECO:0000259" key="3">
    <source>
        <dbReference type="SMART" id="SM01117"/>
    </source>
</evidence>
<name>A0A1I8PY17_STOCA</name>
<keyword evidence="2" id="KW-0812">Transmembrane</keyword>
<keyword evidence="2" id="KW-1133">Transmembrane helix</keyword>
<dbReference type="VEuPathDB" id="VectorBase:SCAU012147"/>
<accession>A0A1I8PY17</accession>
<comment type="similarity">
    <text evidence="1">Belongs to the cytochrome b5 family. MAPR subfamily.</text>
</comment>
<feature type="transmembrane region" description="Helical" evidence="2">
    <location>
        <begin position="7"/>
        <end position="26"/>
    </location>
</feature>
<dbReference type="GO" id="GO:0016020">
    <property type="term" value="C:membrane"/>
    <property type="evidence" value="ECO:0007669"/>
    <property type="project" value="TreeGrafter"/>
</dbReference>
<proteinExistence type="inferred from homology"/>
<dbReference type="Pfam" id="PF00173">
    <property type="entry name" value="Cyt-b5"/>
    <property type="match status" value="1"/>
</dbReference>
<dbReference type="STRING" id="35570.A0A1I8PY17"/>
<dbReference type="OrthoDB" id="10257697at2759"/>
<dbReference type="SUPFAM" id="SSF55856">
    <property type="entry name" value="Cytochrome b5-like heme/steroid binding domain"/>
    <property type="match status" value="1"/>
</dbReference>
<dbReference type="Gene3D" id="3.10.120.10">
    <property type="entry name" value="Cytochrome b5-like heme/steroid binding domain"/>
    <property type="match status" value="1"/>
</dbReference>
<dbReference type="KEGG" id="scac:106084318"/>
<keyword evidence="5" id="KW-1185">Reference proteome</keyword>
<dbReference type="Proteomes" id="UP000095300">
    <property type="component" value="Unassembled WGS sequence"/>
</dbReference>
<evidence type="ECO:0000256" key="2">
    <source>
        <dbReference type="SAM" id="Phobius"/>
    </source>
</evidence>
<evidence type="ECO:0000313" key="4">
    <source>
        <dbReference type="EnsemblMetazoa" id="SCAU012147-PA"/>
    </source>
</evidence>
<dbReference type="InterPro" id="IPR050577">
    <property type="entry name" value="MAPR/NEUFC/NENF-like"/>
</dbReference>
<dbReference type="SMART" id="SM01117">
    <property type="entry name" value="Cyt-b5"/>
    <property type="match status" value="1"/>
</dbReference>
<dbReference type="PANTHER" id="PTHR10281">
    <property type="entry name" value="MEMBRANE-ASSOCIATED PROGESTERONE RECEPTOR COMPONENT-RELATED"/>
    <property type="match status" value="1"/>
</dbReference>
<sequence length="272" mass="31677">MLQFFKYIFKLQFLVILLAIVAGIYYPQILERLQTNFLGQKVDVTFESSQQHAPIEVLFTKEELAKFNGENGTPLYLALLGRVYDVTRGAKHYGSGCEYNFFVGRDASVSFITGEFDTYDEEKADDVLSLKPAELLGLHNWQNFYEKDYEFKGKLIGRFYDEQGQLTKYHHKYLALLEHAKEAKSVQEQLRVKYPDCNIEWSADKGSHVWCTKNSGGKERNWIGYPRKLFEVGSNNFRCACIRKEDLETTEVMLKPYDDCEPYAQECYYNVD</sequence>
<keyword evidence="2" id="KW-0472">Membrane</keyword>
<dbReference type="PANTHER" id="PTHR10281:SF4">
    <property type="entry name" value="NEUFERRICIN"/>
    <property type="match status" value="1"/>
</dbReference>
<dbReference type="InterPro" id="IPR001199">
    <property type="entry name" value="Cyt_B5-like_heme/steroid-bd"/>
</dbReference>
<gene>
    <name evidence="4" type="primary">106084318</name>
</gene>
<reference evidence="4" key="1">
    <citation type="submission" date="2020-05" db="UniProtKB">
        <authorList>
            <consortium name="EnsemblMetazoa"/>
        </authorList>
    </citation>
    <scope>IDENTIFICATION</scope>
    <source>
        <strain evidence="4">USDA</strain>
    </source>
</reference>
<dbReference type="GO" id="GO:0012505">
    <property type="term" value="C:endomembrane system"/>
    <property type="evidence" value="ECO:0007669"/>
    <property type="project" value="TreeGrafter"/>
</dbReference>
<organism evidence="4 5">
    <name type="scientific">Stomoxys calcitrans</name>
    <name type="common">Stable fly</name>
    <name type="synonym">Conops calcitrans</name>
    <dbReference type="NCBI Taxonomy" id="35570"/>
    <lineage>
        <taxon>Eukaryota</taxon>
        <taxon>Metazoa</taxon>
        <taxon>Ecdysozoa</taxon>
        <taxon>Arthropoda</taxon>
        <taxon>Hexapoda</taxon>
        <taxon>Insecta</taxon>
        <taxon>Pterygota</taxon>
        <taxon>Neoptera</taxon>
        <taxon>Endopterygota</taxon>
        <taxon>Diptera</taxon>
        <taxon>Brachycera</taxon>
        <taxon>Muscomorpha</taxon>
        <taxon>Muscoidea</taxon>
        <taxon>Muscidae</taxon>
        <taxon>Stomoxys</taxon>
    </lineage>
</organism>
<dbReference type="InterPro" id="IPR036400">
    <property type="entry name" value="Cyt_B5-like_heme/steroid_sf"/>
</dbReference>
<feature type="domain" description="Cytochrome b5 heme-binding" evidence="3">
    <location>
        <begin position="59"/>
        <end position="156"/>
    </location>
</feature>
<dbReference type="AlphaFoldDB" id="A0A1I8PY17"/>
<protein>
    <recommendedName>
        <fullName evidence="3">Cytochrome b5 heme-binding domain-containing protein</fullName>
    </recommendedName>
</protein>
<dbReference type="EnsemblMetazoa" id="SCAU012147-RA">
    <property type="protein sequence ID" value="SCAU012147-PA"/>
    <property type="gene ID" value="SCAU012147"/>
</dbReference>
<evidence type="ECO:0000313" key="5">
    <source>
        <dbReference type="Proteomes" id="UP000095300"/>
    </source>
</evidence>